<evidence type="ECO:0008006" key="3">
    <source>
        <dbReference type="Google" id="ProtNLM"/>
    </source>
</evidence>
<dbReference type="EMBL" id="QJJK01000007">
    <property type="protein sequence ID" value="PXW57002.1"/>
    <property type="molecule type" value="Genomic_DNA"/>
</dbReference>
<protein>
    <recommendedName>
        <fullName evidence="3">Tail assembly chaperone</fullName>
    </recommendedName>
</protein>
<dbReference type="RefSeq" id="WP_110375637.1">
    <property type="nucleotide sequence ID" value="NZ_JAHBRY010000001.1"/>
</dbReference>
<evidence type="ECO:0000313" key="2">
    <source>
        <dbReference type="Proteomes" id="UP000248021"/>
    </source>
</evidence>
<organism evidence="1 2">
    <name type="scientific">Chelatococcus asaccharovorans</name>
    <dbReference type="NCBI Taxonomy" id="28210"/>
    <lineage>
        <taxon>Bacteria</taxon>
        <taxon>Pseudomonadati</taxon>
        <taxon>Pseudomonadota</taxon>
        <taxon>Alphaproteobacteria</taxon>
        <taxon>Hyphomicrobiales</taxon>
        <taxon>Chelatococcaceae</taxon>
        <taxon>Chelatococcus</taxon>
    </lineage>
</organism>
<accession>A0A2V3U442</accession>
<dbReference type="AlphaFoldDB" id="A0A2V3U442"/>
<proteinExistence type="predicted"/>
<sequence>MSTFEFDGFDAYSLDENLENGQGVTIEYDDGRRFTIHRAGGANKRFGQLLSARMKPLARKIETGTLPDETANRILAEVYAATVIIGWEGITSKGQPVPFTAENVVAFLLAMPEVFTAIRQDANNLANFRREATEIAAKN</sequence>
<gene>
    <name evidence="1" type="ORF">C7450_10739</name>
</gene>
<keyword evidence="2" id="KW-1185">Reference proteome</keyword>
<name>A0A2V3U442_9HYPH</name>
<reference evidence="1 2" key="1">
    <citation type="submission" date="2018-05" db="EMBL/GenBank/DDBJ databases">
        <title>Genomic Encyclopedia of Type Strains, Phase IV (KMG-IV): sequencing the most valuable type-strain genomes for metagenomic binning, comparative biology and taxonomic classification.</title>
        <authorList>
            <person name="Goeker M."/>
        </authorList>
    </citation>
    <scope>NUCLEOTIDE SEQUENCE [LARGE SCALE GENOMIC DNA]</scope>
    <source>
        <strain evidence="1 2">DSM 6462</strain>
    </source>
</reference>
<dbReference type="OrthoDB" id="8480505at2"/>
<evidence type="ECO:0000313" key="1">
    <source>
        <dbReference type="EMBL" id="PXW57002.1"/>
    </source>
</evidence>
<dbReference type="Proteomes" id="UP000248021">
    <property type="component" value="Unassembled WGS sequence"/>
</dbReference>
<comment type="caution">
    <text evidence="1">The sequence shown here is derived from an EMBL/GenBank/DDBJ whole genome shotgun (WGS) entry which is preliminary data.</text>
</comment>